<dbReference type="EMBL" id="JRHO01000014">
    <property type="protein sequence ID" value="KGK97700.1"/>
    <property type="molecule type" value="Genomic_DNA"/>
</dbReference>
<reference evidence="1 2" key="1">
    <citation type="submission" date="2014-09" db="EMBL/GenBank/DDBJ databases">
        <title>Draft genome sequence of an obligately methylotrophic methanogen, Methanococcoides methylutens, isolated from marine sediment.</title>
        <authorList>
            <person name="Guan Y."/>
            <person name="Ngugi D.K."/>
            <person name="Blom J."/>
            <person name="Ali S."/>
            <person name="Ferry J.G."/>
            <person name="Stingl U."/>
        </authorList>
    </citation>
    <scope>NUCLEOTIDE SEQUENCE [LARGE SCALE GENOMIC DNA]</scope>
    <source>
        <strain evidence="1 2">DSM 2657</strain>
    </source>
</reference>
<keyword evidence="2" id="KW-1185">Reference proteome</keyword>
<evidence type="ECO:0000313" key="2">
    <source>
        <dbReference type="Proteomes" id="UP000029859"/>
    </source>
</evidence>
<gene>
    <name evidence="1" type="ORF">LI82_07920</name>
</gene>
<proteinExistence type="predicted"/>
<name>A0A099SXP2_METMT</name>
<dbReference type="PROSITE" id="PS51257">
    <property type="entry name" value="PROKAR_LIPOPROTEIN"/>
    <property type="match status" value="1"/>
</dbReference>
<dbReference type="OrthoDB" id="141411at2157"/>
<dbReference type="AlphaFoldDB" id="A0A099SXP2"/>
<dbReference type="RefSeq" id="WP_048194701.1">
    <property type="nucleotide sequence ID" value="NZ_CAAGSM010000005.1"/>
</dbReference>
<sequence>MNKNLGLILIVLAILASGCVSTTTMTPVGSDDLILSTESIVMKEFQEQDISVMVLNNNTSQPIDSVRVSSFGPFTILGDSSDINIPATKKATVNARIQAPAFDSVEETTMLTISYASGLDEDEKPVIMTKNIPVQTVVLPDASLQFVGFVEDIDNLLATPPVSTWEAEKGENATIKFSVKNNGQTTIAADSLIVLVDIENELIGGNASFNITQAMARGGTSYTRGVELPVLEDAPNGETDVSVRLMQGDYLIDSQSLVLKIKL</sequence>
<evidence type="ECO:0000313" key="1">
    <source>
        <dbReference type="EMBL" id="KGK97700.1"/>
    </source>
</evidence>
<accession>A0A099SXP2</accession>
<organism evidence="1 2">
    <name type="scientific">Methanococcoides methylutens</name>
    <dbReference type="NCBI Taxonomy" id="2226"/>
    <lineage>
        <taxon>Archaea</taxon>
        <taxon>Methanobacteriati</taxon>
        <taxon>Methanobacteriota</taxon>
        <taxon>Stenosarchaea group</taxon>
        <taxon>Methanomicrobia</taxon>
        <taxon>Methanosarcinales</taxon>
        <taxon>Methanosarcinaceae</taxon>
        <taxon>Methanococcoides</taxon>
    </lineage>
</organism>
<protein>
    <submittedName>
        <fullName evidence="1">Uncharacterized protein</fullName>
    </submittedName>
</protein>
<dbReference type="Proteomes" id="UP000029859">
    <property type="component" value="Unassembled WGS sequence"/>
</dbReference>
<comment type="caution">
    <text evidence="1">The sequence shown here is derived from an EMBL/GenBank/DDBJ whole genome shotgun (WGS) entry which is preliminary data.</text>
</comment>